<protein>
    <submittedName>
        <fullName evidence="2">Uncharacterized protein</fullName>
    </submittedName>
</protein>
<feature type="compositionally biased region" description="Basic and acidic residues" evidence="1">
    <location>
        <begin position="55"/>
        <end position="65"/>
    </location>
</feature>
<gene>
    <name evidence="2" type="ORF">A6770_10650</name>
</gene>
<name>A0A367RUC1_9NOSO</name>
<sequence>MNGRYRFHIVDGAVETMRLLYFISLLNRFISYFFAKLDKGLPNKKIINRLGEQGEQGRQREKKLDTGIGCRN</sequence>
<proteinExistence type="predicted"/>
<dbReference type="EMBL" id="LXQD01000054">
    <property type="protein sequence ID" value="RCJ40197.1"/>
    <property type="molecule type" value="Genomic_DNA"/>
</dbReference>
<evidence type="ECO:0000313" key="3">
    <source>
        <dbReference type="Proteomes" id="UP000252107"/>
    </source>
</evidence>
<evidence type="ECO:0000256" key="1">
    <source>
        <dbReference type="SAM" id="MobiDB-lite"/>
    </source>
</evidence>
<evidence type="ECO:0000313" key="2">
    <source>
        <dbReference type="EMBL" id="RCJ40197.1"/>
    </source>
</evidence>
<dbReference type="AlphaFoldDB" id="A0A367RUC1"/>
<organism evidence="2 3">
    <name type="scientific">Nostoc minutum NIES-26</name>
    <dbReference type="NCBI Taxonomy" id="1844469"/>
    <lineage>
        <taxon>Bacteria</taxon>
        <taxon>Bacillati</taxon>
        <taxon>Cyanobacteriota</taxon>
        <taxon>Cyanophyceae</taxon>
        <taxon>Nostocales</taxon>
        <taxon>Nostocaceae</taxon>
        <taxon>Nostoc</taxon>
    </lineage>
</organism>
<keyword evidence="3" id="KW-1185">Reference proteome</keyword>
<dbReference type="Proteomes" id="UP000252107">
    <property type="component" value="Unassembled WGS sequence"/>
</dbReference>
<reference evidence="2" key="1">
    <citation type="submission" date="2016-04" db="EMBL/GenBank/DDBJ databases">
        <authorList>
            <person name="Tabuchi Yagui T.R."/>
        </authorList>
    </citation>
    <scope>NUCLEOTIDE SEQUENCE [LARGE SCALE GENOMIC DNA]</scope>
    <source>
        <strain evidence="2">NIES-26</strain>
    </source>
</reference>
<feature type="region of interest" description="Disordered" evidence="1">
    <location>
        <begin position="52"/>
        <end position="72"/>
    </location>
</feature>
<accession>A0A367RUC1</accession>
<comment type="caution">
    <text evidence="2">The sequence shown here is derived from an EMBL/GenBank/DDBJ whole genome shotgun (WGS) entry which is preliminary data.</text>
</comment>